<dbReference type="AlphaFoldDB" id="V8CPQ6"/>
<reference evidence="2 3" key="1">
    <citation type="submission" date="2013-10" db="EMBL/GenBank/DDBJ databases">
        <title>The Genome Sequence of Prevotella nigrescens CC14M.</title>
        <authorList>
            <consortium name="The Broad Institute Genomics Platform"/>
            <person name="Earl A."/>
            <person name="Allen-Vercoe E."/>
            <person name="Daigneault M."/>
            <person name="Young S.K."/>
            <person name="Zeng Q."/>
            <person name="Gargeya S."/>
            <person name="Fitzgerald M."/>
            <person name="Abouelleil A."/>
            <person name="Alvarado L."/>
            <person name="Chapman S.B."/>
            <person name="Gainer-Dewar J."/>
            <person name="Goldberg J."/>
            <person name="Griggs A."/>
            <person name="Gujja S."/>
            <person name="Hansen M."/>
            <person name="Howarth C."/>
            <person name="Imamovic A."/>
            <person name="Ireland A."/>
            <person name="Larimer J."/>
            <person name="McCowan C."/>
            <person name="Murphy C."/>
            <person name="Pearson M."/>
            <person name="Poon T.W."/>
            <person name="Priest M."/>
            <person name="Roberts A."/>
            <person name="Saif S."/>
            <person name="Shea T."/>
            <person name="Sykes S."/>
            <person name="Wortman J."/>
            <person name="Nusbaum C."/>
            <person name="Birren B."/>
        </authorList>
    </citation>
    <scope>NUCLEOTIDE SEQUENCE [LARGE SCALE GENOMIC DNA]</scope>
    <source>
        <strain evidence="2 3">CC14M</strain>
    </source>
</reference>
<name>V8CPQ6_9BACT</name>
<keyword evidence="1" id="KW-1133">Transmembrane helix</keyword>
<sequence>MYILFFYYYQFLFVLSAFAVRTRLNKYKRYAKCAVQFMYMTSCQFVVYCIFLRMFNNHCFYIQNSPTEPAIILYNVSPYHGKP</sequence>
<feature type="transmembrane region" description="Helical" evidence="1">
    <location>
        <begin position="36"/>
        <end position="55"/>
    </location>
</feature>
<organism evidence="2 3">
    <name type="scientific">Prevotella nigrescens CC14M</name>
    <dbReference type="NCBI Taxonomy" id="1073366"/>
    <lineage>
        <taxon>Bacteria</taxon>
        <taxon>Pseudomonadati</taxon>
        <taxon>Bacteroidota</taxon>
        <taxon>Bacteroidia</taxon>
        <taxon>Bacteroidales</taxon>
        <taxon>Prevotellaceae</taxon>
        <taxon>Prevotella</taxon>
    </lineage>
</organism>
<dbReference type="HOGENOM" id="CLU_2539761_0_0_10"/>
<evidence type="ECO:0000313" key="3">
    <source>
        <dbReference type="Proteomes" id="UP000018727"/>
    </source>
</evidence>
<keyword evidence="1" id="KW-0812">Transmembrane</keyword>
<keyword evidence="1" id="KW-0472">Membrane</keyword>
<gene>
    <name evidence="2" type="ORF">HMPREF1173_01238</name>
</gene>
<evidence type="ECO:0000313" key="2">
    <source>
        <dbReference type="EMBL" id="ETD28746.1"/>
    </source>
</evidence>
<accession>V8CPQ6</accession>
<dbReference type="PATRIC" id="fig|1073366.3.peg.1297"/>
<evidence type="ECO:0000256" key="1">
    <source>
        <dbReference type="SAM" id="Phobius"/>
    </source>
</evidence>
<protein>
    <submittedName>
        <fullName evidence="2">Uncharacterized protein</fullName>
    </submittedName>
</protein>
<feature type="transmembrane region" description="Helical" evidence="1">
    <location>
        <begin position="6"/>
        <end position="24"/>
    </location>
</feature>
<dbReference type="Proteomes" id="UP000018727">
    <property type="component" value="Unassembled WGS sequence"/>
</dbReference>
<comment type="caution">
    <text evidence="2">The sequence shown here is derived from an EMBL/GenBank/DDBJ whole genome shotgun (WGS) entry which is preliminary data.</text>
</comment>
<dbReference type="EMBL" id="AZJH01000018">
    <property type="protein sequence ID" value="ETD28746.1"/>
    <property type="molecule type" value="Genomic_DNA"/>
</dbReference>
<keyword evidence="3" id="KW-1185">Reference proteome</keyword>
<proteinExistence type="predicted"/>